<dbReference type="AlphaFoldDB" id="A0AA42R3W6"/>
<organism evidence="1 2">
    <name type="scientific">Enterobacter cloacae</name>
    <dbReference type="NCBI Taxonomy" id="550"/>
    <lineage>
        <taxon>Bacteria</taxon>
        <taxon>Pseudomonadati</taxon>
        <taxon>Pseudomonadota</taxon>
        <taxon>Gammaproteobacteria</taxon>
        <taxon>Enterobacterales</taxon>
        <taxon>Enterobacteriaceae</taxon>
        <taxon>Enterobacter</taxon>
        <taxon>Enterobacter cloacae complex</taxon>
    </lineage>
</organism>
<dbReference type="EMBL" id="JAOCIY010000188">
    <property type="protein sequence ID" value="MDH1482964.1"/>
    <property type="molecule type" value="Genomic_DNA"/>
</dbReference>
<dbReference type="RefSeq" id="WP_009277699.1">
    <property type="nucleotide sequence ID" value="NZ_CP073310.1"/>
</dbReference>
<dbReference type="Proteomes" id="UP001161707">
    <property type="component" value="Unassembled WGS sequence"/>
</dbReference>
<proteinExistence type="predicted"/>
<evidence type="ECO:0000313" key="2">
    <source>
        <dbReference type="Proteomes" id="UP001161707"/>
    </source>
</evidence>
<reference evidence="1" key="1">
    <citation type="submission" date="2022-09" db="EMBL/GenBank/DDBJ databases">
        <title>Intensive care unit water sources are persistently colonized with multi-drug resistant bacteria and are the site of extensive horizontal gene transfer of antibiotic resistance genes.</title>
        <authorList>
            <person name="Diorio-Toth L."/>
        </authorList>
    </citation>
    <scope>NUCLEOTIDE SEQUENCE</scope>
    <source>
        <strain evidence="1">GD03711</strain>
    </source>
</reference>
<gene>
    <name evidence="1" type="ORF">N5E88_26305</name>
</gene>
<evidence type="ECO:0000313" key="1">
    <source>
        <dbReference type="EMBL" id="MDH1482964.1"/>
    </source>
</evidence>
<accession>A0AA42R3W6</accession>
<sequence length="88" mass="9306">MLTPERLASCRKDYDAILADGEAANPRAPPSGKRGLAAGVIEAVRRFRLDGHAADGVGDRVVLVHGCVSLLVWRRAGGDRLIEVSGIS</sequence>
<comment type="caution">
    <text evidence="1">The sequence shown here is derived from an EMBL/GenBank/DDBJ whole genome shotgun (WGS) entry which is preliminary data.</text>
</comment>
<name>A0AA42R3W6_ENTCL</name>
<protein>
    <submittedName>
        <fullName evidence="1">Uncharacterized protein</fullName>
    </submittedName>
</protein>